<keyword evidence="3" id="KW-0804">Transcription</keyword>
<dbReference type="AlphaFoldDB" id="A0A7I7QQT9"/>
<accession>A0A7I7QQT9</accession>
<protein>
    <submittedName>
        <fullName evidence="6">TetR family transcriptional regulator</fullName>
    </submittedName>
</protein>
<evidence type="ECO:0000313" key="7">
    <source>
        <dbReference type="Proteomes" id="UP000467193"/>
    </source>
</evidence>
<dbReference type="EMBL" id="AP022588">
    <property type="protein sequence ID" value="BBY28572.1"/>
    <property type="molecule type" value="Genomic_DNA"/>
</dbReference>
<dbReference type="PRINTS" id="PR00455">
    <property type="entry name" value="HTHTETR"/>
</dbReference>
<dbReference type="InterPro" id="IPR001647">
    <property type="entry name" value="HTH_TetR"/>
</dbReference>
<gene>
    <name evidence="6" type="ORF">MSEDJ_26680</name>
</gene>
<dbReference type="InterPro" id="IPR009057">
    <property type="entry name" value="Homeodomain-like_sf"/>
</dbReference>
<feature type="domain" description="HTH tetR-type" evidence="5">
    <location>
        <begin position="13"/>
        <end position="73"/>
    </location>
</feature>
<sequence length="203" mass="21449">MPKVARYDAEHKAHTRRRIIETAGRRVKQDGIDGSGVAALMADAGLTNGAFYAHFESKDDLVAHVVADQLDAQRAALASLPEGRAALQTFIREYLSPGHRDDPAGGCPSAALLDEIGRCGDGVRESYTAGTTSIVEVIATHLSPEHPSDARRTALGLFTILVGTMQLARAVSDREFSDVVLGAGISNAQLLLDAAITTEGTIT</sequence>
<evidence type="ECO:0000256" key="2">
    <source>
        <dbReference type="ARBA" id="ARBA00023125"/>
    </source>
</evidence>
<keyword evidence="2 4" id="KW-0238">DNA-binding</keyword>
<dbReference type="PANTHER" id="PTHR47506">
    <property type="entry name" value="TRANSCRIPTIONAL REGULATORY PROTEIN"/>
    <property type="match status" value="1"/>
</dbReference>
<dbReference type="SUPFAM" id="SSF46689">
    <property type="entry name" value="Homeodomain-like"/>
    <property type="match status" value="1"/>
</dbReference>
<reference evidence="6 7" key="1">
    <citation type="journal article" date="2019" name="Emerg. Microbes Infect.">
        <title>Comprehensive subspecies identification of 175 nontuberculous mycobacteria species based on 7547 genomic profiles.</title>
        <authorList>
            <person name="Matsumoto Y."/>
            <person name="Kinjo T."/>
            <person name="Motooka D."/>
            <person name="Nabeya D."/>
            <person name="Jung N."/>
            <person name="Uechi K."/>
            <person name="Horii T."/>
            <person name="Iida T."/>
            <person name="Fujita J."/>
            <person name="Nakamura S."/>
        </authorList>
    </citation>
    <scope>NUCLEOTIDE SEQUENCE [LARGE SCALE GENOMIC DNA]</scope>
    <source>
        <strain evidence="6 7">JCM 17899</strain>
    </source>
</reference>
<dbReference type="Pfam" id="PF00440">
    <property type="entry name" value="TetR_N"/>
    <property type="match status" value="1"/>
</dbReference>
<evidence type="ECO:0000313" key="6">
    <source>
        <dbReference type="EMBL" id="BBY28572.1"/>
    </source>
</evidence>
<organism evidence="6 7">
    <name type="scientific">Mycolicibacterium sediminis</name>
    <dbReference type="NCBI Taxonomy" id="1286180"/>
    <lineage>
        <taxon>Bacteria</taxon>
        <taxon>Bacillati</taxon>
        <taxon>Actinomycetota</taxon>
        <taxon>Actinomycetes</taxon>
        <taxon>Mycobacteriales</taxon>
        <taxon>Mycobacteriaceae</taxon>
        <taxon>Mycolicibacterium</taxon>
    </lineage>
</organism>
<feature type="DNA-binding region" description="H-T-H motif" evidence="4">
    <location>
        <begin position="36"/>
        <end position="55"/>
    </location>
</feature>
<name>A0A7I7QQT9_9MYCO</name>
<dbReference type="PANTHER" id="PTHR47506:SF7">
    <property type="entry name" value="TRANSCRIPTIONAL REGULATORY PROTEIN"/>
    <property type="match status" value="1"/>
</dbReference>
<dbReference type="Proteomes" id="UP000467193">
    <property type="component" value="Chromosome"/>
</dbReference>
<keyword evidence="7" id="KW-1185">Reference proteome</keyword>
<dbReference type="KEGG" id="msei:MSEDJ_26680"/>
<keyword evidence="1" id="KW-0805">Transcription regulation</keyword>
<dbReference type="GO" id="GO:0003677">
    <property type="term" value="F:DNA binding"/>
    <property type="evidence" value="ECO:0007669"/>
    <property type="project" value="UniProtKB-UniRule"/>
</dbReference>
<dbReference type="PROSITE" id="PS50977">
    <property type="entry name" value="HTH_TETR_2"/>
    <property type="match status" value="1"/>
</dbReference>
<evidence type="ECO:0000256" key="4">
    <source>
        <dbReference type="PROSITE-ProRule" id="PRU00335"/>
    </source>
</evidence>
<evidence type="ECO:0000256" key="1">
    <source>
        <dbReference type="ARBA" id="ARBA00023015"/>
    </source>
</evidence>
<dbReference type="SUPFAM" id="SSF48498">
    <property type="entry name" value="Tetracyclin repressor-like, C-terminal domain"/>
    <property type="match status" value="1"/>
</dbReference>
<dbReference type="InterPro" id="IPR036271">
    <property type="entry name" value="Tet_transcr_reg_TetR-rel_C_sf"/>
</dbReference>
<proteinExistence type="predicted"/>
<evidence type="ECO:0000256" key="3">
    <source>
        <dbReference type="ARBA" id="ARBA00023163"/>
    </source>
</evidence>
<dbReference type="Gene3D" id="1.10.357.10">
    <property type="entry name" value="Tetracycline Repressor, domain 2"/>
    <property type="match status" value="1"/>
</dbReference>
<evidence type="ECO:0000259" key="5">
    <source>
        <dbReference type="PROSITE" id="PS50977"/>
    </source>
</evidence>
<dbReference type="Gene3D" id="1.10.10.60">
    <property type="entry name" value="Homeodomain-like"/>
    <property type="match status" value="1"/>
</dbReference>